<dbReference type="Proteomes" id="UP000639396">
    <property type="component" value="Unassembled WGS sequence"/>
</dbReference>
<name>A0A927CCP6_9BACL</name>
<organism evidence="1 2">
    <name type="scientific">Paenibacillus oceani</name>
    <dbReference type="NCBI Taxonomy" id="2772510"/>
    <lineage>
        <taxon>Bacteria</taxon>
        <taxon>Bacillati</taxon>
        <taxon>Bacillota</taxon>
        <taxon>Bacilli</taxon>
        <taxon>Bacillales</taxon>
        <taxon>Paenibacillaceae</taxon>
        <taxon>Paenibacillus</taxon>
    </lineage>
</organism>
<accession>A0A927CCP6</accession>
<dbReference type="RefSeq" id="WP_190930665.1">
    <property type="nucleotide sequence ID" value="NZ_JACXJA010000036.1"/>
</dbReference>
<dbReference type="AlphaFoldDB" id="A0A927CCP6"/>
<reference evidence="1" key="1">
    <citation type="submission" date="2020-09" db="EMBL/GenBank/DDBJ databases">
        <title>A novel bacterium of genus Paenibacillus, isolated from South China Sea.</title>
        <authorList>
            <person name="Huang H."/>
            <person name="Mo K."/>
            <person name="Hu Y."/>
        </authorList>
    </citation>
    <scope>NUCLEOTIDE SEQUENCE</scope>
    <source>
        <strain evidence="1">IB182363</strain>
    </source>
</reference>
<protein>
    <recommendedName>
        <fullName evidence="3">Copper amine oxidase-like N-terminal domain-containing protein</fullName>
    </recommendedName>
</protein>
<gene>
    <name evidence="1" type="ORF">IDH45_23980</name>
</gene>
<sequence>MRKKLLPVMVGTLLLVGGMSIGAFASSQLEEIKAYLNKDLKVRVHGKVAQLNDEQGNAVLPITYEGNTYLPVRGIASLLDVAVHFDPEAYEVILGERLEGIAINQEQFDDTLYSKDPSQTTFGGKDYGEVLFSPAGKNIQYAALTPDGKYQKLYLQFAAIGKDIESIEIKNDEKNALLKKVGTITTEDGMQTIEVDIAGVQTLSINVSKKHDGAFMIPLTTSYYK</sequence>
<evidence type="ECO:0000313" key="1">
    <source>
        <dbReference type="EMBL" id="MBD2865044.1"/>
    </source>
</evidence>
<evidence type="ECO:0008006" key="3">
    <source>
        <dbReference type="Google" id="ProtNLM"/>
    </source>
</evidence>
<comment type="caution">
    <text evidence="1">The sequence shown here is derived from an EMBL/GenBank/DDBJ whole genome shotgun (WGS) entry which is preliminary data.</text>
</comment>
<dbReference type="EMBL" id="JACXJA010000036">
    <property type="protein sequence ID" value="MBD2865044.1"/>
    <property type="molecule type" value="Genomic_DNA"/>
</dbReference>
<keyword evidence="2" id="KW-1185">Reference proteome</keyword>
<evidence type="ECO:0000313" key="2">
    <source>
        <dbReference type="Proteomes" id="UP000639396"/>
    </source>
</evidence>
<proteinExistence type="predicted"/>